<dbReference type="PANTHER" id="PTHR33273:SF2">
    <property type="entry name" value="ENDONUCLEASE_EXONUCLEASE_PHOSPHATASE DOMAIN-CONTAINING PROTEIN"/>
    <property type="match status" value="1"/>
</dbReference>
<dbReference type="Pfam" id="PF14529">
    <property type="entry name" value="Exo_endo_phos_2"/>
    <property type="match status" value="1"/>
</dbReference>
<dbReference type="OrthoDB" id="6437533at2759"/>
<dbReference type="InterPro" id="IPR036691">
    <property type="entry name" value="Endo/exonu/phosph_ase_sf"/>
</dbReference>
<keyword evidence="3" id="KW-0695">RNA-directed DNA polymerase</keyword>
<dbReference type="SMART" id="SM00596">
    <property type="entry name" value="PRE_C2HC"/>
    <property type="match status" value="1"/>
</dbReference>
<feature type="domain" description="Pre-C2HC" evidence="2">
    <location>
        <begin position="285"/>
        <end position="352"/>
    </location>
</feature>
<protein>
    <submittedName>
        <fullName evidence="3">Putative RNA-directed DNA polymerase from transposon X-element</fullName>
    </submittedName>
</protein>
<dbReference type="Pfam" id="PF07530">
    <property type="entry name" value="PRE_C2HC"/>
    <property type="match status" value="1"/>
</dbReference>
<feature type="region of interest" description="Disordered" evidence="1">
    <location>
        <begin position="157"/>
        <end position="178"/>
    </location>
</feature>
<dbReference type="Gene3D" id="3.60.10.10">
    <property type="entry name" value="Endonuclease/exonuclease/phosphatase"/>
    <property type="match status" value="1"/>
</dbReference>
<accession>A0A4Y2UYM2</accession>
<dbReference type="Proteomes" id="UP000499080">
    <property type="component" value="Unassembled WGS sequence"/>
</dbReference>
<dbReference type="GO" id="GO:0003677">
    <property type="term" value="F:DNA binding"/>
    <property type="evidence" value="ECO:0007669"/>
    <property type="project" value="InterPro"/>
</dbReference>
<dbReference type="SUPFAM" id="SSF56219">
    <property type="entry name" value="DNase I-like"/>
    <property type="match status" value="1"/>
</dbReference>
<keyword evidence="4" id="KW-1185">Reference proteome</keyword>
<dbReference type="GO" id="GO:0004519">
    <property type="term" value="F:endonuclease activity"/>
    <property type="evidence" value="ECO:0007669"/>
    <property type="project" value="InterPro"/>
</dbReference>
<name>A0A4Y2UYM2_ARAVE</name>
<sequence length="916" mass="105912">MPLPVTIDDIENEVFNGISDLAYCDCLIILLSRFGKTEKTLQLMDTIRKIAMDISDGKWQFSQTTNDDSVPNQTNQNSLGEVLTTNVNQMMDIEQNREEVVVEIHERPNEDKMNKINEKQMNSSKTSNNPAIYTGPQIIQNTNGNLDDGFQFQRQRQKHKRNLSGTTPTAKKPNMDNPPTIELKNKFNGLQNQIERLTNPNIPPVVMKRTENYKLILNRIIDVQKIKCRAKPTGEFFYMYCETEKDHRSLTEYLDTESLEYYVIASQAEKPTKVVIHGLDIDSSCDDIREELTRKNFRVDKVHQFKQFRTKKPIRVFQVHLLPTENLKEIYKIDTLLHMIVTIEPYQRKSIGQCFHCQSFSHVASKCKMTVKCVICAEQHDSRICPPKNIENPTKKCANCGGPHTASYRGCPKFPKVKNNEVRKEFSYAAAARTATTVNNPQPMARHTTPTHNLQNSTLPNLAQLKDYFSDHEPGLRICSWNANGLKNKINELRDFATRINPDIIAVQETKLRFTDRTPIANYTFYSTPSRTGRDIRGTGIFIKNNIHHTHYPNPSLRQIESTIVTIHQPTSQESINIISIYLPNGSDSSFIYDIEALIQTNCRTILIGDFNAKHRTWNCVKANPSGMRLNSYARKLKIIAPDHPTRIGNNSSNIIDFAIARNIDYQYSIKTITDLTSDHLPILLHLNTNKINIEENYRLIPHWNKFRDHLITQTNYHPKINTKPKIEKETSRLTEDIINAFNLTAKMKKNDSYETPPEIRAQTTHTNRLRKIWQRTKWPQDKKAYNREKEKLSKMWKEHNNNSWQKKITNANTEDKTIWSLIKSFTGENYKIPPLRGNYKIAYSNQEKAEEIALSLQDQFKPNKIRDMKNDKIVRKTVKQFITSPPNSTIEPCTPDEVREAIKALKKEKAQAKIE</sequence>
<evidence type="ECO:0000259" key="2">
    <source>
        <dbReference type="SMART" id="SM00596"/>
    </source>
</evidence>
<evidence type="ECO:0000256" key="1">
    <source>
        <dbReference type="SAM" id="MobiDB-lite"/>
    </source>
</evidence>
<evidence type="ECO:0000313" key="4">
    <source>
        <dbReference type="Proteomes" id="UP000499080"/>
    </source>
</evidence>
<organism evidence="3 4">
    <name type="scientific">Araneus ventricosus</name>
    <name type="common">Orbweaver spider</name>
    <name type="synonym">Epeira ventricosa</name>
    <dbReference type="NCBI Taxonomy" id="182803"/>
    <lineage>
        <taxon>Eukaryota</taxon>
        <taxon>Metazoa</taxon>
        <taxon>Ecdysozoa</taxon>
        <taxon>Arthropoda</taxon>
        <taxon>Chelicerata</taxon>
        <taxon>Arachnida</taxon>
        <taxon>Araneae</taxon>
        <taxon>Araneomorphae</taxon>
        <taxon>Entelegynae</taxon>
        <taxon>Araneoidea</taxon>
        <taxon>Araneidae</taxon>
        <taxon>Araneus</taxon>
    </lineage>
</organism>
<dbReference type="InterPro" id="IPR020847">
    <property type="entry name" value="AP_endonuclease_F1_BS"/>
</dbReference>
<dbReference type="AlphaFoldDB" id="A0A4Y2UYM2"/>
<evidence type="ECO:0000313" key="3">
    <source>
        <dbReference type="EMBL" id="GBO18105.1"/>
    </source>
</evidence>
<proteinExistence type="predicted"/>
<dbReference type="PANTHER" id="PTHR33273">
    <property type="entry name" value="DOMAIN-CONTAINING PROTEIN, PUTATIVE-RELATED"/>
    <property type="match status" value="1"/>
</dbReference>
<dbReference type="GO" id="GO:0006281">
    <property type="term" value="P:DNA repair"/>
    <property type="evidence" value="ECO:0007669"/>
    <property type="project" value="InterPro"/>
</dbReference>
<keyword evidence="3" id="KW-0548">Nucleotidyltransferase</keyword>
<keyword evidence="3" id="KW-0808">Transferase</keyword>
<reference evidence="3 4" key="1">
    <citation type="journal article" date="2019" name="Sci. Rep.">
        <title>Orb-weaving spider Araneus ventricosus genome elucidates the spidroin gene catalogue.</title>
        <authorList>
            <person name="Kono N."/>
            <person name="Nakamura H."/>
            <person name="Ohtoshi R."/>
            <person name="Moran D.A.P."/>
            <person name="Shinohara A."/>
            <person name="Yoshida Y."/>
            <person name="Fujiwara M."/>
            <person name="Mori M."/>
            <person name="Tomita M."/>
            <person name="Arakawa K."/>
        </authorList>
    </citation>
    <scope>NUCLEOTIDE SEQUENCE [LARGE SCALE GENOMIC DNA]</scope>
</reference>
<dbReference type="EMBL" id="BGPR01041761">
    <property type="protein sequence ID" value="GBO18105.1"/>
    <property type="molecule type" value="Genomic_DNA"/>
</dbReference>
<dbReference type="GO" id="GO:0003964">
    <property type="term" value="F:RNA-directed DNA polymerase activity"/>
    <property type="evidence" value="ECO:0007669"/>
    <property type="project" value="UniProtKB-KW"/>
</dbReference>
<gene>
    <name evidence="3" type="primary">X-elementORF2_307</name>
    <name evidence="3" type="ORF">AVEN_272450_1</name>
</gene>
<dbReference type="PROSITE" id="PS00726">
    <property type="entry name" value="AP_NUCLEASE_F1_1"/>
    <property type="match status" value="1"/>
</dbReference>
<dbReference type="InterPro" id="IPR006579">
    <property type="entry name" value="Pre_C2HC_dom"/>
</dbReference>
<comment type="caution">
    <text evidence="3">The sequence shown here is derived from an EMBL/GenBank/DDBJ whole genome shotgun (WGS) entry which is preliminary data.</text>
</comment>
<dbReference type="InterPro" id="IPR005135">
    <property type="entry name" value="Endo/exonuclease/phosphatase"/>
</dbReference>